<keyword evidence="2" id="KW-0819">tRNA processing</keyword>
<dbReference type="STRING" id="39962.Lmor_0610"/>
<dbReference type="Gene3D" id="3.55.10.10">
    <property type="entry name" value="Archease domain"/>
    <property type="match status" value="1"/>
</dbReference>
<dbReference type="InterPro" id="IPR023572">
    <property type="entry name" value="Archease_dom"/>
</dbReference>
<dbReference type="EMBL" id="LNYN01000013">
    <property type="protein sequence ID" value="KTD37418.1"/>
    <property type="molecule type" value="Genomic_DNA"/>
</dbReference>
<dbReference type="InterPro" id="IPR002804">
    <property type="entry name" value="Archease"/>
</dbReference>
<dbReference type="AlphaFoldDB" id="A0A378JX15"/>
<evidence type="ECO:0000256" key="4">
    <source>
        <dbReference type="ARBA" id="ARBA00022837"/>
    </source>
</evidence>
<dbReference type="PANTHER" id="PTHR12682:SF11">
    <property type="entry name" value="PROTEIN ARCHEASE"/>
    <property type="match status" value="1"/>
</dbReference>
<feature type="domain" description="Archease" evidence="5">
    <location>
        <begin position="7"/>
        <end position="140"/>
    </location>
</feature>
<keyword evidence="4" id="KW-0106">Calcium</keyword>
<evidence type="ECO:0000256" key="3">
    <source>
        <dbReference type="ARBA" id="ARBA00022723"/>
    </source>
</evidence>
<dbReference type="GO" id="GO:0046872">
    <property type="term" value="F:metal ion binding"/>
    <property type="evidence" value="ECO:0007669"/>
    <property type="project" value="UniProtKB-KW"/>
</dbReference>
<dbReference type="GO" id="GO:0008033">
    <property type="term" value="P:tRNA processing"/>
    <property type="evidence" value="ECO:0007669"/>
    <property type="project" value="UniProtKB-KW"/>
</dbReference>
<sequence length="140" mass="15893">MIANTRWEHFTHDADIGVRGIGPTLAASFEMGALALTEVITDSHLIKPDAIVHVRCQAPDDEILFTDWLNTIIYHMEIHNMLFSEFHVTIKNHLLEAIIKGETVDRERHHPAVEVKGATYTELKVFNQHGLWTAQCIVDV</sequence>
<dbReference type="Proteomes" id="UP000254040">
    <property type="component" value="Unassembled WGS sequence"/>
</dbReference>
<dbReference type="RefSeq" id="WP_028385003.1">
    <property type="nucleotide sequence ID" value="NZ_CAAAJG010000060.1"/>
</dbReference>
<dbReference type="Pfam" id="PF01951">
    <property type="entry name" value="Archease"/>
    <property type="match status" value="1"/>
</dbReference>
<accession>A0A378JX15</accession>
<keyword evidence="3" id="KW-0479">Metal-binding</keyword>
<dbReference type="OrthoDB" id="9788587at2"/>
<evidence type="ECO:0000313" key="8">
    <source>
        <dbReference type="Proteomes" id="UP000054985"/>
    </source>
</evidence>
<evidence type="ECO:0000256" key="2">
    <source>
        <dbReference type="ARBA" id="ARBA00022694"/>
    </source>
</evidence>
<comment type="similarity">
    <text evidence="1">Belongs to the archease family.</text>
</comment>
<evidence type="ECO:0000259" key="5">
    <source>
        <dbReference type="Pfam" id="PF01951"/>
    </source>
</evidence>
<dbReference type="EMBL" id="UGOG01000001">
    <property type="protein sequence ID" value="STX63104.1"/>
    <property type="molecule type" value="Genomic_DNA"/>
</dbReference>
<keyword evidence="8" id="KW-1185">Reference proteome</keyword>
<dbReference type="PANTHER" id="PTHR12682">
    <property type="entry name" value="ARCHEASE"/>
    <property type="match status" value="1"/>
</dbReference>
<reference evidence="7 9" key="2">
    <citation type="submission" date="2018-06" db="EMBL/GenBank/DDBJ databases">
        <authorList>
            <consortium name="Pathogen Informatics"/>
            <person name="Doyle S."/>
        </authorList>
    </citation>
    <scope>NUCLEOTIDE SEQUENCE [LARGE SCALE GENOMIC DNA]</scope>
    <source>
        <strain evidence="7 9">NCTC12239</strain>
    </source>
</reference>
<organism evidence="7 9">
    <name type="scientific">Legionella moravica</name>
    <dbReference type="NCBI Taxonomy" id="39962"/>
    <lineage>
        <taxon>Bacteria</taxon>
        <taxon>Pseudomonadati</taxon>
        <taxon>Pseudomonadota</taxon>
        <taxon>Gammaproteobacteria</taxon>
        <taxon>Legionellales</taxon>
        <taxon>Legionellaceae</taxon>
        <taxon>Legionella</taxon>
    </lineage>
</organism>
<evidence type="ECO:0000313" key="7">
    <source>
        <dbReference type="EMBL" id="STX63104.1"/>
    </source>
</evidence>
<evidence type="ECO:0000313" key="9">
    <source>
        <dbReference type="Proteomes" id="UP000254040"/>
    </source>
</evidence>
<name>A0A378JX15_9GAMM</name>
<proteinExistence type="inferred from homology"/>
<gene>
    <name evidence="6" type="ORF">Lmor_0610</name>
    <name evidence="7" type="ORF">NCTC12239_02046</name>
</gene>
<reference evidence="6 8" key="1">
    <citation type="submission" date="2015-11" db="EMBL/GenBank/DDBJ databases">
        <title>Genomic analysis of 38 Legionella species identifies large and diverse effector repertoires.</title>
        <authorList>
            <person name="Burstein D."/>
            <person name="Amaro F."/>
            <person name="Zusman T."/>
            <person name="Lifshitz Z."/>
            <person name="Cohen O."/>
            <person name="Gilbert J.A."/>
            <person name="Pupko T."/>
            <person name="Shuman H.A."/>
            <person name="Segal G."/>
        </authorList>
    </citation>
    <scope>NUCLEOTIDE SEQUENCE [LARGE SCALE GENOMIC DNA]</scope>
    <source>
        <strain evidence="6 8">ATCC 43877</strain>
    </source>
</reference>
<protein>
    <submittedName>
        <fullName evidence="7">Archease</fullName>
    </submittedName>
</protein>
<dbReference type="Proteomes" id="UP000054985">
    <property type="component" value="Unassembled WGS sequence"/>
</dbReference>
<dbReference type="InterPro" id="IPR036820">
    <property type="entry name" value="Archease_dom_sf"/>
</dbReference>
<evidence type="ECO:0000256" key="1">
    <source>
        <dbReference type="ARBA" id="ARBA00007963"/>
    </source>
</evidence>
<evidence type="ECO:0000313" key="6">
    <source>
        <dbReference type="EMBL" id="KTD37418.1"/>
    </source>
</evidence>
<dbReference type="SUPFAM" id="SSF69819">
    <property type="entry name" value="MTH1598-like"/>
    <property type="match status" value="1"/>
</dbReference>